<dbReference type="Gene3D" id="3.40.630.10">
    <property type="entry name" value="Zn peptidases"/>
    <property type="match status" value="1"/>
</dbReference>
<evidence type="ECO:0000256" key="5">
    <source>
        <dbReference type="ARBA" id="ARBA00022801"/>
    </source>
</evidence>
<feature type="domain" description="Peptidase M28" evidence="8">
    <location>
        <begin position="300"/>
        <end position="500"/>
    </location>
</feature>
<accession>A0AAD3UC18</accession>
<evidence type="ECO:0000256" key="7">
    <source>
        <dbReference type="SAM" id="MobiDB-lite"/>
    </source>
</evidence>
<feature type="region of interest" description="Disordered" evidence="7">
    <location>
        <begin position="1"/>
        <end position="88"/>
    </location>
</feature>
<evidence type="ECO:0000313" key="10">
    <source>
        <dbReference type="Proteomes" id="UP000859505"/>
    </source>
</evidence>
<dbReference type="Pfam" id="PF04389">
    <property type="entry name" value="Peptidase_M28"/>
    <property type="match status" value="1"/>
</dbReference>
<evidence type="ECO:0000256" key="6">
    <source>
        <dbReference type="ARBA" id="ARBA00022833"/>
    </source>
</evidence>
<gene>
    <name evidence="9" type="ORF">JAJ28_003220</name>
</gene>
<keyword evidence="6" id="KW-0862">Zinc</keyword>
<evidence type="ECO:0000256" key="4">
    <source>
        <dbReference type="ARBA" id="ARBA00022729"/>
    </source>
</evidence>
<evidence type="ECO:0000256" key="3">
    <source>
        <dbReference type="ARBA" id="ARBA00022723"/>
    </source>
</evidence>
<evidence type="ECO:0000256" key="1">
    <source>
        <dbReference type="ARBA" id="ARBA00022438"/>
    </source>
</evidence>
<dbReference type="Proteomes" id="UP000859505">
    <property type="component" value="Unassembled WGS sequence"/>
</dbReference>
<keyword evidence="5" id="KW-0378">Hydrolase</keyword>
<dbReference type="SUPFAM" id="SSF53187">
    <property type="entry name" value="Zn-dependent exopeptidases"/>
    <property type="match status" value="1"/>
</dbReference>
<evidence type="ECO:0000259" key="8">
    <source>
        <dbReference type="Pfam" id="PF04389"/>
    </source>
</evidence>
<evidence type="ECO:0000256" key="2">
    <source>
        <dbReference type="ARBA" id="ARBA00022670"/>
    </source>
</evidence>
<sequence length="512" mass="54795">MPLCPPALLGARSLPQPFPPASRADMAQFDSLCQPPRSGPHAASAAGTLRSFPSPAQSSSGYPQRGTVDSRSCSGPHRTGVGSRQMGKFAGQPPWLDWASRLMTPTWHTCLQLTLEGSAMKPLLTALLLPLLPLAVQAAEPVWITVGADSGVELKQVKAKLAPLFSASGAPVQLAQVEASELGTLSHLMHEGHQRCGGYVVHSTLADALQSMAQPISQNLFSAPPLTQGASVNRLLPYLDQGNIVGTISQLASWRNRYYTTTTGVQSADWVAGQWQTLSATLPWASVSRVKHSGYPQQSVVLTLKGSRYPDEVVVLGGHLDSTAGSAPNSRTLAPGADDDASGIATLTEVLRVIAEQGRQPERTLQFIGYAAEEVGLRGSKDIATRYKAANTKVLAALQLDMTNYQGSAEDIVFMTDYTDKGLTGYLAQLLDAYLPQIRYGYDSCGYGCSDHASWHNQGYPAAMPFESRFNDYNPNIHTAQDTLQNSDPSAAHALKFAQLATSFAIEMGKIN</sequence>
<dbReference type="AlphaFoldDB" id="A0AAD3UC18"/>
<dbReference type="GO" id="GO:0006508">
    <property type="term" value="P:proteolysis"/>
    <property type="evidence" value="ECO:0007669"/>
    <property type="project" value="UniProtKB-KW"/>
</dbReference>
<keyword evidence="4" id="KW-0732">Signal</keyword>
<proteinExistence type="predicted"/>
<dbReference type="GO" id="GO:0046872">
    <property type="term" value="F:metal ion binding"/>
    <property type="evidence" value="ECO:0007669"/>
    <property type="project" value="UniProtKB-KW"/>
</dbReference>
<reference evidence="9" key="1">
    <citation type="journal article" date="2018" name="Genome Biol.">
        <title>SKESA: strategic k-mer extension for scrupulous assemblies.</title>
        <authorList>
            <person name="Souvorov A."/>
            <person name="Agarwala R."/>
            <person name="Lipman D.J."/>
        </authorList>
    </citation>
    <scope>NUCLEOTIDE SEQUENCE</scope>
    <source>
        <strain evidence="9">OLC2673_Aeromonas</strain>
    </source>
</reference>
<dbReference type="InterPro" id="IPR007484">
    <property type="entry name" value="Peptidase_M28"/>
</dbReference>
<evidence type="ECO:0000313" key="9">
    <source>
        <dbReference type="EMBL" id="HAT6345452.1"/>
    </source>
</evidence>
<dbReference type="EMBL" id="DACTUL010000028">
    <property type="protein sequence ID" value="HAT6345452.1"/>
    <property type="molecule type" value="Genomic_DNA"/>
</dbReference>
<dbReference type="InterPro" id="IPR045175">
    <property type="entry name" value="M28_fam"/>
</dbReference>
<dbReference type="GO" id="GO:0008235">
    <property type="term" value="F:metalloexopeptidase activity"/>
    <property type="evidence" value="ECO:0007669"/>
    <property type="project" value="InterPro"/>
</dbReference>
<dbReference type="CDD" id="cd03879">
    <property type="entry name" value="M28_AAP"/>
    <property type="match status" value="1"/>
</dbReference>
<protein>
    <submittedName>
        <fullName evidence="9">M20/M25/M40 family metallo-hydrolase</fullName>
    </submittedName>
</protein>
<feature type="compositionally biased region" description="Polar residues" evidence="7">
    <location>
        <begin position="54"/>
        <end position="73"/>
    </location>
</feature>
<comment type="caution">
    <text evidence="9">The sequence shown here is derived from an EMBL/GenBank/DDBJ whole genome shotgun (WGS) entry which is preliminary data.</text>
</comment>
<dbReference type="GO" id="GO:0004177">
    <property type="term" value="F:aminopeptidase activity"/>
    <property type="evidence" value="ECO:0007669"/>
    <property type="project" value="UniProtKB-KW"/>
</dbReference>
<dbReference type="PANTHER" id="PTHR12147">
    <property type="entry name" value="METALLOPEPTIDASE M28 FAMILY MEMBER"/>
    <property type="match status" value="1"/>
</dbReference>
<name>A0AAD3UC18_AERHY</name>
<organism evidence="9 10">
    <name type="scientific">Aeromonas hydrophila</name>
    <dbReference type="NCBI Taxonomy" id="644"/>
    <lineage>
        <taxon>Bacteria</taxon>
        <taxon>Pseudomonadati</taxon>
        <taxon>Pseudomonadota</taxon>
        <taxon>Gammaproteobacteria</taxon>
        <taxon>Aeromonadales</taxon>
        <taxon>Aeromonadaceae</taxon>
        <taxon>Aeromonas</taxon>
    </lineage>
</organism>
<keyword evidence="1" id="KW-0031">Aminopeptidase</keyword>
<reference evidence="9" key="2">
    <citation type="submission" date="2020-01" db="EMBL/GenBank/DDBJ databases">
        <authorList>
            <consortium name="NCBI Pathogen Detection Project"/>
        </authorList>
    </citation>
    <scope>NUCLEOTIDE SEQUENCE</scope>
    <source>
        <strain evidence="9">OLC2673_Aeromonas</strain>
    </source>
</reference>
<dbReference type="PANTHER" id="PTHR12147:SF56">
    <property type="entry name" value="AMINOPEPTIDASE YDR415C-RELATED"/>
    <property type="match status" value="1"/>
</dbReference>
<keyword evidence="3" id="KW-0479">Metal-binding</keyword>
<keyword evidence="2" id="KW-0645">Protease</keyword>